<keyword evidence="7" id="KW-1185">Reference proteome</keyword>
<accession>A0ABY7E1B7</accession>
<comment type="subcellular location">
    <subcellularLocation>
        <location evidence="1">Membrane</location>
        <topology evidence="1">Single-pass membrane protein</topology>
    </subcellularLocation>
</comment>
<evidence type="ECO:0000313" key="7">
    <source>
        <dbReference type="Proteomes" id="UP001164746"/>
    </source>
</evidence>
<protein>
    <submittedName>
        <fullName evidence="6">NSMA3-like protein</fullName>
    </submittedName>
</protein>
<keyword evidence="3 5" id="KW-1133">Transmembrane helix</keyword>
<feature type="transmembrane region" description="Helical" evidence="5">
    <location>
        <begin position="676"/>
        <end position="695"/>
    </location>
</feature>
<feature type="transmembrane region" description="Helical" evidence="5">
    <location>
        <begin position="651"/>
        <end position="670"/>
    </location>
</feature>
<dbReference type="Pfam" id="PF14724">
    <property type="entry name" value="mit_SMPDase"/>
    <property type="match status" value="2"/>
</dbReference>
<name>A0ABY7E1B7_MYAAR</name>
<evidence type="ECO:0000256" key="1">
    <source>
        <dbReference type="ARBA" id="ARBA00004167"/>
    </source>
</evidence>
<organism evidence="6 7">
    <name type="scientific">Mya arenaria</name>
    <name type="common">Soft-shell clam</name>
    <dbReference type="NCBI Taxonomy" id="6604"/>
    <lineage>
        <taxon>Eukaryota</taxon>
        <taxon>Metazoa</taxon>
        <taxon>Spiralia</taxon>
        <taxon>Lophotrochozoa</taxon>
        <taxon>Mollusca</taxon>
        <taxon>Bivalvia</taxon>
        <taxon>Autobranchia</taxon>
        <taxon>Heteroconchia</taxon>
        <taxon>Euheterodonta</taxon>
        <taxon>Imparidentia</taxon>
        <taxon>Neoheterodontei</taxon>
        <taxon>Myida</taxon>
        <taxon>Myoidea</taxon>
        <taxon>Myidae</taxon>
        <taxon>Mya</taxon>
    </lineage>
</organism>
<dbReference type="PANTHER" id="PTHR12988:SF6">
    <property type="entry name" value="SPHINGOMYELIN PHOSPHODIESTERASE 4"/>
    <property type="match status" value="1"/>
</dbReference>
<evidence type="ECO:0000256" key="3">
    <source>
        <dbReference type="ARBA" id="ARBA00022989"/>
    </source>
</evidence>
<dbReference type="PANTHER" id="PTHR12988">
    <property type="entry name" value="SPHINGOMYELIN PHOSPHODIESTERASE 4"/>
    <property type="match status" value="1"/>
</dbReference>
<dbReference type="Proteomes" id="UP001164746">
    <property type="component" value="Chromosome 4"/>
</dbReference>
<dbReference type="InterPro" id="IPR024129">
    <property type="entry name" value="Sphingomy_SMPD4"/>
</dbReference>
<keyword evidence="4 5" id="KW-0472">Membrane</keyword>
<evidence type="ECO:0000256" key="5">
    <source>
        <dbReference type="SAM" id="Phobius"/>
    </source>
</evidence>
<evidence type="ECO:0000256" key="4">
    <source>
        <dbReference type="ARBA" id="ARBA00023136"/>
    </source>
</evidence>
<gene>
    <name evidence="6" type="ORF">MAR_009191</name>
</gene>
<sequence>MAASSVLSVSPSPIWNKVQVCLGKPLYQRCPELEQILVNSSQKDLSAVLPGLLENIFGFGSEPGWGLDSISRGHNGVEYDALMKLLGPEGPLMSLVCNLQTDPYLTFEFPSSCLPYQGYSKPLLALGAFELYMFYFCHTLVSPNWQQKSLNWINITDIVYPSLVDVYMRHFLPLNRKALPRFPQMSSPGIVAEFWLNQNAHDCERGITPQNLESFMPSNNHIRLVRLVLKHLHYFVNSVEPETINSAYTHMESSPLDEFKRSLFPSVLQKKIYCFLRHGFERWPLDSSFRLMLETWLTFIQPWRYKDPTTPVGQGKDTDRVTDNWFPFIRDNFLFYTAIFQEFLQRSHRMLLTSTHNAYIVFRVTKVFSLPGLPQLLREAEKTMYNCGYGQVHDMGGSYISPDISAILRIQISELERPDFQYVNMFGREMHNEVQQLIQQMVSAKTTLETHLQQPTKKAEKSGLMSFFDMSSFFEDTSKAFGDMSFSEVKKLVTHLDQALNQLCYIFGMKVSEQTMLYAPQSPNEHLHTPIRPGCGQTSQLNTSLPSLPVTPDCQQTDYGPQLTPAGRLQLINGQRKFDLGYHGDPDLQPIRSFENTTLFESEIQRLYSRNDIIGKMSQVYFAAPLSPSKMPSSPVRPEEYRALKTPRISLRFLASYQTFLYLAVMYVFLQFAFGFGPVGYLMFVLLCTLVFGMFRAMTLPDGTKVD</sequence>
<proteinExistence type="predicted"/>
<keyword evidence="2 5" id="KW-0812">Transmembrane</keyword>
<evidence type="ECO:0000313" key="6">
    <source>
        <dbReference type="EMBL" id="WAR02633.1"/>
    </source>
</evidence>
<dbReference type="EMBL" id="CP111015">
    <property type="protein sequence ID" value="WAR02633.1"/>
    <property type="molecule type" value="Genomic_DNA"/>
</dbReference>
<evidence type="ECO:0000256" key="2">
    <source>
        <dbReference type="ARBA" id="ARBA00022692"/>
    </source>
</evidence>
<reference evidence="6" key="1">
    <citation type="submission" date="2022-11" db="EMBL/GenBank/DDBJ databases">
        <title>Centuries of genome instability and evolution in soft-shell clam transmissible cancer (bioRxiv).</title>
        <authorList>
            <person name="Hart S.F.M."/>
            <person name="Yonemitsu M.A."/>
            <person name="Giersch R.M."/>
            <person name="Beal B.F."/>
            <person name="Arriagada G."/>
            <person name="Davis B.W."/>
            <person name="Ostrander E.A."/>
            <person name="Goff S.P."/>
            <person name="Metzger M.J."/>
        </authorList>
    </citation>
    <scope>NUCLEOTIDE SEQUENCE</scope>
    <source>
        <strain evidence="6">MELC-2E11</strain>
        <tissue evidence="6">Siphon/mantle</tissue>
    </source>
</reference>